<feature type="compositionally biased region" description="Basic and acidic residues" evidence="1">
    <location>
        <begin position="101"/>
        <end position="117"/>
    </location>
</feature>
<dbReference type="InterPro" id="IPR039471">
    <property type="entry name" value="CXorf65-like"/>
</dbReference>
<evidence type="ECO:0000313" key="3">
    <source>
        <dbReference type="Proteomes" id="UP001208570"/>
    </source>
</evidence>
<dbReference type="PANTHER" id="PTHR33887:SF5">
    <property type="entry name" value="PB1 DOMAIN-CONTAINING PROTEIN"/>
    <property type="match status" value="1"/>
</dbReference>
<reference evidence="2" key="1">
    <citation type="journal article" date="2023" name="Mol. Biol. Evol.">
        <title>Third-Generation Sequencing Reveals the Adaptive Role of the Epigenome in Three Deep-Sea Polychaetes.</title>
        <authorList>
            <person name="Perez M."/>
            <person name="Aroh O."/>
            <person name="Sun Y."/>
            <person name="Lan Y."/>
            <person name="Juniper S.K."/>
            <person name="Young C.R."/>
            <person name="Angers B."/>
            <person name="Qian P.Y."/>
        </authorList>
    </citation>
    <scope>NUCLEOTIDE SEQUENCE</scope>
    <source>
        <strain evidence="2">P08H-3</strain>
    </source>
</reference>
<gene>
    <name evidence="2" type="ORF">LSH36_1492g00003</name>
</gene>
<feature type="region of interest" description="Disordered" evidence="1">
    <location>
        <begin position="101"/>
        <end position="157"/>
    </location>
</feature>
<keyword evidence="3" id="KW-1185">Reference proteome</keyword>
<proteinExistence type="predicted"/>
<accession>A0AAD9IU13</accession>
<name>A0AAD9IU13_9ANNE</name>
<dbReference type="EMBL" id="JAODUP010001492">
    <property type="protein sequence ID" value="KAK2140075.1"/>
    <property type="molecule type" value="Genomic_DNA"/>
</dbReference>
<organism evidence="2 3">
    <name type="scientific">Paralvinella palmiformis</name>
    <dbReference type="NCBI Taxonomy" id="53620"/>
    <lineage>
        <taxon>Eukaryota</taxon>
        <taxon>Metazoa</taxon>
        <taxon>Spiralia</taxon>
        <taxon>Lophotrochozoa</taxon>
        <taxon>Annelida</taxon>
        <taxon>Polychaeta</taxon>
        <taxon>Sedentaria</taxon>
        <taxon>Canalipalpata</taxon>
        <taxon>Terebellida</taxon>
        <taxon>Terebelliformia</taxon>
        <taxon>Alvinellidae</taxon>
        <taxon>Paralvinella</taxon>
    </lineage>
</organism>
<dbReference type="Proteomes" id="UP001208570">
    <property type="component" value="Unassembled WGS sequence"/>
</dbReference>
<dbReference type="AlphaFoldDB" id="A0AAD9IU13"/>
<evidence type="ECO:0000256" key="1">
    <source>
        <dbReference type="SAM" id="MobiDB-lite"/>
    </source>
</evidence>
<sequence length="157" mass="17949">MFFTVRYGNNNREIFNANCRNVLLLQHIKEKCNCSETETVDISDEYGVVKNLHQHLLDYASEFVQDRENVVLVRVVRGTEDGIHYVPLLLGKDRDKDFLAKLNPKEPKWRAQRRDSGDATGRSGRVVSRRGSLTVPGRRGSVSGRNHRLSNTSPQKK</sequence>
<feature type="compositionally biased region" description="Low complexity" evidence="1">
    <location>
        <begin position="121"/>
        <end position="132"/>
    </location>
</feature>
<dbReference type="PANTHER" id="PTHR33887">
    <property type="entry name" value="PB1 DOMAIN-CONTAINING PROTEIN"/>
    <property type="match status" value="1"/>
</dbReference>
<protein>
    <submittedName>
        <fullName evidence="2">Uncharacterized protein</fullName>
    </submittedName>
</protein>
<evidence type="ECO:0000313" key="2">
    <source>
        <dbReference type="EMBL" id="KAK2140075.1"/>
    </source>
</evidence>
<dbReference type="Pfam" id="PF15874">
    <property type="entry name" value="Il2rg"/>
    <property type="match status" value="1"/>
</dbReference>
<comment type="caution">
    <text evidence="2">The sequence shown here is derived from an EMBL/GenBank/DDBJ whole genome shotgun (WGS) entry which is preliminary data.</text>
</comment>